<dbReference type="Proteomes" id="UP001595891">
    <property type="component" value="Unassembled WGS sequence"/>
</dbReference>
<proteinExistence type="predicted"/>
<organism evidence="3 4">
    <name type="scientific">Sphaerisporangium corydalis</name>
    <dbReference type="NCBI Taxonomy" id="1441875"/>
    <lineage>
        <taxon>Bacteria</taxon>
        <taxon>Bacillati</taxon>
        <taxon>Actinomycetota</taxon>
        <taxon>Actinomycetes</taxon>
        <taxon>Streptosporangiales</taxon>
        <taxon>Streptosporangiaceae</taxon>
        <taxon>Sphaerisporangium</taxon>
    </lineage>
</organism>
<accession>A0ABV9ELM5</accession>
<comment type="caution">
    <text evidence="3">The sequence shown here is derived from an EMBL/GenBank/DDBJ whole genome shotgun (WGS) entry which is preliminary data.</text>
</comment>
<keyword evidence="2" id="KW-0472">Membrane</keyword>
<keyword evidence="4" id="KW-1185">Reference proteome</keyword>
<gene>
    <name evidence="3" type="ORF">ACFO8L_31135</name>
</gene>
<dbReference type="RefSeq" id="WP_262846509.1">
    <property type="nucleotide sequence ID" value="NZ_JANZYP010000047.1"/>
</dbReference>
<evidence type="ECO:0000313" key="4">
    <source>
        <dbReference type="Proteomes" id="UP001595891"/>
    </source>
</evidence>
<evidence type="ECO:0000256" key="1">
    <source>
        <dbReference type="SAM" id="MobiDB-lite"/>
    </source>
</evidence>
<keyword evidence="2" id="KW-1133">Transmembrane helix</keyword>
<feature type="compositionally biased region" description="Polar residues" evidence="1">
    <location>
        <begin position="267"/>
        <end position="279"/>
    </location>
</feature>
<feature type="region of interest" description="Disordered" evidence="1">
    <location>
        <begin position="230"/>
        <end position="295"/>
    </location>
</feature>
<evidence type="ECO:0000256" key="2">
    <source>
        <dbReference type="SAM" id="Phobius"/>
    </source>
</evidence>
<evidence type="ECO:0008006" key="5">
    <source>
        <dbReference type="Google" id="ProtNLM"/>
    </source>
</evidence>
<reference evidence="4" key="1">
    <citation type="journal article" date="2019" name="Int. J. Syst. Evol. Microbiol.">
        <title>The Global Catalogue of Microorganisms (GCM) 10K type strain sequencing project: providing services to taxonomists for standard genome sequencing and annotation.</title>
        <authorList>
            <consortium name="The Broad Institute Genomics Platform"/>
            <consortium name="The Broad Institute Genome Sequencing Center for Infectious Disease"/>
            <person name="Wu L."/>
            <person name="Ma J."/>
        </authorList>
    </citation>
    <scope>NUCLEOTIDE SEQUENCE [LARGE SCALE GENOMIC DNA]</scope>
    <source>
        <strain evidence="4">CCUG 49560</strain>
    </source>
</reference>
<protein>
    <recommendedName>
        <fullName evidence="5">Gram-positive cocci surface proteins LPxTG domain-containing protein</fullName>
    </recommendedName>
</protein>
<feature type="compositionally biased region" description="Gly residues" evidence="1">
    <location>
        <begin position="283"/>
        <end position="295"/>
    </location>
</feature>
<feature type="transmembrane region" description="Helical" evidence="2">
    <location>
        <begin position="36"/>
        <end position="58"/>
    </location>
</feature>
<feature type="transmembrane region" description="Helical" evidence="2">
    <location>
        <begin position="301"/>
        <end position="320"/>
    </location>
</feature>
<name>A0ABV9ELM5_9ACTN</name>
<dbReference type="EMBL" id="JBHSFN010000024">
    <property type="protein sequence ID" value="MFC4590586.1"/>
    <property type="molecule type" value="Genomic_DNA"/>
</dbReference>
<keyword evidence="2" id="KW-0812">Transmembrane</keyword>
<sequence>MTTVWDSDTPGKPVNAAEMERYVLKSKARRRIATRAAVAGVIGTGVALVGIPAIGAFATPVTVTYNCKPSTGSGEGTSYAFSVDLTASNVTPTPSQTVTATLKVAQPLTGSSLPAPSTVPSTDYVWVEGEVIVTPGPGSSALLSSTPTATSSVLAGATASANSPLPLPLQGGIVTIVPTATGVVGLQAGSFIIKVGPTGTAGTLPTAIYTCALPTTGAPVPAKLTITVKTAAPNSSPTDTDSGSPSPTPTSPTPTPTRSSPKPTHTVYETVTNKPSQQVTKKPGGGASTGGGGDAGPDGRAFVLVGTVLVAGAGVGGLMMRRRRPQRG</sequence>
<feature type="compositionally biased region" description="Low complexity" evidence="1">
    <location>
        <begin position="233"/>
        <end position="245"/>
    </location>
</feature>
<evidence type="ECO:0000313" key="3">
    <source>
        <dbReference type="EMBL" id="MFC4590586.1"/>
    </source>
</evidence>
<feature type="compositionally biased region" description="Pro residues" evidence="1">
    <location>
        <begin position="246"/>
        <end position="255"/>
    </location>
</feature>